<feature type="compositionally biased region" description="Polar residues" evidence="10">
    <location>
        <begin position="357"/>
        <end position="369"/>
    </location>
</feature>
<feature type="compositionally biased region" description="Gly residues" evidence="10">
    <location>
        <begin position="338"/>
        <end position="349"/>
    </location>
</feature>
<dbReference type="InterPro" id="IPR006171">
    <property type="entry name" value="TOPRIM_dom"/>
</dbReference>
<keyword evidence="7" id="KW-0460">Magnesium</keyword>
<comment type="catalytic activity">
    <reaction evidence="9">
        <text>ssDNA + n NTP = ssDNA/pppN(pN)n-1 hybrid + (n-1) diphosphate.</text>
        <dbReference type="EC" id="2.7.7.101"/>
    </reaction>
</comment>
<reference evidence="12 13" key="1">
    <citation type="submission" date="2017-06" db="EMBL/GenBank/DDBJ databases">
        <authorList>
            <person name="Kim H.J."/>
            <person name="Triplett B.A."/>
        </authorList>
    </citation>
    <scope>NUCLEOTIDE SEQUENCE [LARGE SCALE GENOMIC DNA]</scope>
    <source>
        <strain evidence="12 13">DSM 19316</strain>
    </source>
</reference>
<keyword evidence="8 9" id="KW-0804">Transcription</keyword>
<protein>
    <recommendedName>
        <fullName evidence="9">DNA primase DnaG</fullName>
        <ecNumber evidence="9">2.7.7.101</ecNumber>
    </recommendedName>
</protein>
<dbReference type="GO" id="GO:0006269">
    <property type="term" value="P:DNA replication, synthesis of primer"/>
    <property type="evidence" value="ECO:0007669"/>
    <property type="project" value="UniProtKB-UniRule"/>
</dbReference>
<evidence type="ECO:0000256" key="7">
    <source>
        <dbReference type="ARBA" id="ARBA00022842"/>
    </source>
</evidence>
<organism evidence="12 13">
    <name type="scientific">Halorubrum ezzemoulense</name>
    <name type="common">Halorubrum chaoviator</name>
    <dbReference type="NCBI Taxonomy" id="337243"/>
    <lineage>
        <taxon>Archaea</taxon>
        <taxon>Methanobacteriati</taxon>
        <taxon>Methanobacteriota</taxon>
        <taxon>Stenosarchaea group</taxon>
        <taxon>Halobacteria</taxon>
        <taxon>Halobacteriales</taxon>
        <taxon>Haloferacaceae</taxon>
        <taxon>Halorubrum</taxon>
    </lineage>
</organism>
<keyword evidence="2 9" id="KW-0639">Primosome</keyword>
<evidence type="ECO:0000256" key="9">
    <source>
        <dbReference type="HAMAP-Rule" id="MF_00007"/>
    </source>
</evidence>
<comment type="function">
    <text evidence="9">RNA polymerase that catalyzes the synthesis of short RNA molecules used as primers for DNA polymerase during DNA replication.</text>
</comment>
<evidence type="ECO:0000259" key="11">
    <source>
        <dbReference type="PROSITE" id="PS50880"/>
    </source>
</evidence>
<dbReference type="Pfam" id="PF13662">
    <property type="entry name" value="Toprim_4"/>
    <property type="match status" value="1"/>
</dbReference>
<evidence type="ECO:0000256" key="8">
    <source>
        <dbReference type="ARBA" id="ARBA00023163"/>
    </source>
</evidence>
<keyword evidence="6" id="KW-0479">Metal-binding</keyword>
<feature type="compositionally biased region" description="Acidic residues" evidence="10">
    <location>
        <begin position="412"/>
        <end position="445"/>
    </location>
</feature>
<evidence type="ECO:0000256" key="6">
    <source>
        <dbReference type="ARBA" id="ARBA00022723"/>
    </source>
</evidence>
<dbReference type="GO" id="GO:0046872">
    <property type="term" value="F:metal ion binding"/>
    <property type="evidence" value="ECO:0007669"/>
    <property type="project" value="UniProtKB-KW"/>
</dbReference>
<evidence type="ECO:0000256" key="4">
    <source>
        <dbReference type="ARBA" id="ARBA00022695"/>
    </source>
</evidence>
<comment type="similarity">
    <text evidence="9">Belongs to the archaeal DnaG primase family.</text>
</comment>
<feature type="domain" description="Toprim" evidence="11">
    <location>
        <begin position="193"/>
        <end position="267"/>
    </location>
</feature>
<dbReference type="GO" id="GO:0000428">
    <property type="term" value="C:DNA-directed RNA polymerase complex"/>
    <property type="evidence" value="ECO:0007669"/>
    <property type="project" value="UniProtKB-KW"/>
</dbReference>
<dbReference type="HAMAP" id="MF_00007">
    <property type="entry name" value="DNA_primase_DnaG_arc"/>
    <property type="match status" value="1"/>
</dbReference>
<dbReference type="Gene3D" id="3.40.1360.10">
    <property type="match status" value="1"/>
</dbReference>
<feature type="region of interest" description="Disordered" evidence="10">
    <location>
        <begin position="300"/>
        <end position="475"/>
    </location>
</feature>
<keyword evidence="5 9" id="KW-0235">DNA replication</keyword>
<dbReference type="EC" id="2.7.7.101" evidence="9"/>
<dbReference type="GO" id="GO:0008143">
    <property type="term" value="F:poly(A) binding"/>
    <property type="evidence" value="ECO:0007669"/>
    <property type="project" value="InterPro"/>
</dbReference>
<evidence type="ECO:0000256" key="5">
    <source>
        <dbReference type="ARBA" id="ARBA00022705"/>
    </source>
</evidence>
<dbReference type="EMBL" id="FZNK01000002">
    <property type="protein sequence ID" value="SNR47628.1"/>
    <property type="molecule type" value="Genomic_DNA"/>
</dbReference>
<dbReference type="Proteomes" id="UP000198297">
    <property type="component" value="Unassembled WGS sequence"/>
</dbReference>
<dbReference type="GO" id="GO:1990077">
    <property type="term" value="C:primosome complex"/>
    <property type="evidence" value="ECO:0007669"/>
    <property type="project" value="UniProtKB-KW"/>
</dbReference>
<dbReference type="CDD" id="cd01029">
    <property type="entry name" value="TOPRIM_primases"/>
    <property type="match status" value="1"/>
</dbReference>
<dbReference type="GO" id="GO:0003899">
    <property type="term" value="F:DNA-directed RNA polymerase activity"/>
    <property type="evidence" value="ECO:0007669"/>
    <property type="project" value="UniProtKB-UniRule"/>
</dbReference>
<dbReference type="InterPro" id="IPR050219">
    <property type="entry name" value="DnaG_primase"/>
</dbReference>
<proteinExistence type="inferred from homology"/>
<accession>A0A238WMI9</accession>
<dbReference type="PANTHER" id="PTHR30313:SF2">
    <property type="entry name" value="DNA PRIMASE"/>
    <property type="match status" value="1"/>
</dbReference>
<dbReference type="GO" id="GO:0005737">
    <property type="term" value="C:cytoplasm"/>
    <property type="evidence" value="ECO:0007669"/>
    <property type="project" value="TreeGrafter"/>
</dbReference>
<evidence type="ECO:0000313" key="12">
    <source>
        <dbReference type="EMBL" id="SNR47628.1"/>
    </source>
</evidence>
<name>A0A238WMI9_HALEZ</name>
<keyword evidence="4 9" id="KW-0548">Nucleotidyltransferase</keyword>
<dbReference type="InterPro" id="IPR034154">
    <property type="entry name" value="TOPRIM_DnaG/twinkle"/>
</dbReference>
<dbReference type="SMART" id="SM00493">
    <property type="entry name" value="TOPRIM"/>
    <property type="match status" value="1"/>
</dbReference>
<evidence type="ECO:0000256" key="3">
    <source>
        <dbReference type="ARBA" id="ARBA00022679"/>
    </source>
</evidence>
<dbReference type="SUPFAM" id="SSF56731">
    <property type="entry name" value="DNA primase core"/>
    <property type="match status" value="1"/>
</dbReference>
<feature type="compositionally biased region" description="Low complexity" evidence="10">
    <location>
        <begin position="380"/>
        <end position="394"/>
    </location>
</feature>
<dbReference type="PROSITE" id="PS50880">
    <property type="entry name" value="TOPRIM"/>
    <property type="match status" value="1"/>
</dbReference>
<evidence type="ECO:0000256" key="10">
    <source>
        <dbReference type="SAM" id="MobiDB-lite"/>
    </source>
</evidence>
<feature type="compositionally biased region" description="Basic and acidic residues" evidence="10">
    <location>
        <begin position="459"/>
        <end position="475"/>
    </location>
</feature>
<sequence>MAIAIFREERNDTRTGATARYHHSPLMKDTEKYLIHATIAADGVVERSDVVGAVFGQTEGLLGDELDLRDLQESSRVGRIDVSVESENGQSFGEVTVASSLDKVETAILAAALETIDRIGPCHASVEVTSIEDVRAAKRREVVERAKELIAGGFEETSLASSDVLDEVRDAARVEGIVDYEGLPAGPRVGDSDAVIVVEGRADVLTLLDCGIKNAVAVEGTNVPEAVAELTADRTVTAFLDGDRGGELILRELAQVGDVDYVAFAPPGESVEDLDRDAVFEALRGKVPYASLADAGDLRAAAGDEDPEDGDGASVSDGTTTDDVAPDDDGPESAARVGDGGAVPSGSAGGDAVDPSPESTEPPTAGSTTESRDATDADAEVAGTSGASASGGEVEPADSASTPEEAGGTDTVADDAAGETDEVSGGDATADEMASDNATADEEPSDGATANEEPTDGATGEHDEPRSIAAHVDEVVDGETGRARLLGDEFGVVDEVDAGDAFDAVEGAEPAPRAVVVDGTVDQRLLDVAAQRGVGDLVGRDLGEFVKRPVGTRVLTAAALRAGS</sequence>
<dbReference type="AlphaFoldDB" id="A0A238WMI9"/>
<keyword evidence="3 9" id="KW-0808">Transferase</keyword>
<evidence type="ECO:0000313" key="13">
    <source>
        <dbReference type="Proteomes" id="UP000198297"/>
    </source>
</evidence>
<dbReference type="InterPro" id="IPR020607">
    <property type="entry name" value="Primase_DnaG_arc"/>
</dbReference>
<evidence type="ECO:0000256" key="1">
    <source>
        <dbReference type="ARBA" id="ARBA00022478"/>
    </source>
</evidence>
<gene>
    <name evidence="9" type="primary">dnaG</name>
    <name evidence="12" type="ORF">SAMN06266787_102452</name>
</gene>
<evidence type="ECO:0000256" key="2">
    <source>
        <dbReference type="ARBA" id="ARBA00022515"/>
    </source>
</evidence>
<comment type="subunit">
    <text evidence="9">Forms a ternary complex with MCM helicase and DNA.</text>
</comment>
<dbReference type="NCBIfam" id="NF003108">
    <property type="entry name" value="PRK04031.1-1"/>
    <property type="match status" value="1"/>
</dbReference>
<dbReference type="PANTHER" id="PTHR30313">
    <property type="entry name" value="DNA PRIMASE"/>
    <property type="match status" value="1"/>
</dbReference>
<dbReference type="GO" id="GO:0000178">
    <property type="term" value="C:exosome (RNase complex)"/>
    <property type="evidence" value="ECO:0007669"/>
    <property type="project" value="InterPro"/>
</dbReference>
<keyword evidence="1 9" id="KW-0240">DNA-directed RNA polymerase</keyword>